<feature type="transmembrane region" description="Helical" evidence="4">
    <location>
        <begin position="632"/>
        <end position="651"/>
    </location>
</feature>
<keyword evidence="4" id="KW-1133">Transmembrane helix</keyword>
<feature type="repeat" description="PPR" evidence="3">
    <location>
        <begin position="368"/>
        <end position="398"/>
    </location>
</feature>
<proteinExistence type="inferred from homology"/>
<dbReference type="PROSITE" id="PS51375">
    <property type="entry name" value="PPR"/>
    <property type="match status" value="6"/>
</dbReference>
<feature type="transmembrane region" description="Helical" evidence="4">
    <location>
        <begin position="1135"/>
        <end position="1156"/>
    </location>
</feature>
<dbReference type="PANTHER" id="PTHR47926">
    <property type="entry name" value="PENTATRICOPEPTIDE REPEAT-CONTAINING PROTEIN"/>
    <property type="match status" value="1"/>
</dbReference>
<keyword evidence="4" id="KW-0812">Transmembrane</keyword>
<comment type="similarity">
    <text evidence="2">Belongs to the PPR family. PCMP-E subfamily.</text>
</comment>
<gene>
    <name evidence="6" type="ORF">AT9943_LOCUS8468</name>
</gene>
<evidence type="ECO:0000259" key="5">
    <source>
        <dbReference type="Pfam" id="PF07779"/>
    </source>
</evidence>
<dbReference type="GO" id="GO:0009451">
    <property type="term" value="P:RNA modification"/>
    <property type="evidence" value="ECO:0007669"/>
    <property type="project" value="InterPro"/>
</dbReference>
<dbReference type="Pfam" id="PF07779">
    <property type="entry name" value="Cas1_AcylT"/>
    <property type="match status" value="1"/>
</dbReference>
<dbReference type="AlphaFoldDB" id="A0A7G2ED67"/>
<evidence type="ECO:0000256" key="3">
    <source>
        <dbReference type="PROSITE-ProRule" id="PRU00708"/>
    </source>
</evidence>
<name>A0A7G2ED67_ARATH</name>
<feature type="transmembrane region" description="Helical" evidence="4">
    <location>
        <begin position="1056"/>
        <end position="1076"/>
    </location>
</feature>
<keyword evidence="1" id="KW-0677">Repeat</keyword>
<feature type="transmembrane region" description="Helical" evidence="4">
    <location>
        <begin position="955"/>
        <end position="975"/>
    </location>
</feature>
<feature type="transmembrane region" description="Helical" evidence="4">
    <location>
        <begin position="876"/>
        <end position="897"/>
    </location>
</feature>
<sequence>MSLQMLIKPEKLAFSIYRQFPKFKPRQFEEARRGDLERDFLFLLKKCISVNQLRQIQAQMLLHSVEKPNFLIPKAVELGDFNYATFLFSVTEEPNHYSFNYMIRGLTNTWNDHEAALSLYRRMKFSGLKPDKFTYNFVFIACAKLEEIGVGRSVHSSLFKVGLERDVHINHSLIMMYAKCGQVGYARKLFDEITERDTVSWNSMISGYSEAGYAKDAMDLFRKMEEEGFEPDERTLVSMLGACSHLGDLRTGRLLEEMAITKKIGLSTFLGSKLISMYGKCGDLDSARRVFNQMIKKDRVAWTAMITVYSQNGKSSEAFKLFFEMEKTGVSPDAGTLSTVLSACGSVGALELGKQIETHASELSLQHNIYVATGLVDMYGKCGRVEEALRVFEAMPVKNEATWNAMITAYAHQGHAKEALLLFDRMSVPPSDITFIGVLSACVHAGLVHQGCRYFHEMSSMFGLVPKIEHYTNIIDLLSRAGMLDEAWEFMERFPGKPDEIMLAAILGACHKRKDVAIREKAMRMLMEMKEAKNAGNYVISSNVLADMKMWDESAKMRALMRDRGVVKTPGCSWIEIEGELMEFLAGSDYLQCGREDSGSLFDLLVEEMKRERSLRGSTIMADSQPITPGQVSFLLGVIPVFIAWIYSEFLEYKRSSLHSKVHSDNNLVELGEVKNKEDEGVVLLEGGLPRSVSTKFYNSPIKTNLIRFLTLEDSFLIENRATLRAMAEFGAILFYFYISDRTSLLGESKKNYNRDLFLFLYCLLIIVSAMTSLKKHNDKSPITGKSILYLNRHQTEEWKGWMQVLFLMYHYFAAAEIYNAIRVFIAAYVWMTGFGNFSYYYIRKDFSLARFTQMMWRLNLFVAFSCIILNNDYMLYYICPMHTLFTLMVYGALGIFSRYNEIPSVMALKIASCFLVVIVMWEIPGVFEIFWSPLTFLLGYTDPAKPELPLLHEWHFRSGLDRYIWIIGMIYAYFHPTVERWMEKLEECDAKRKMSIKTSIIAISSFVGYLWYEYIYKLDKVTYNKYHPYTSWIPITVYICLRNSTQQLRNFSMTLFAWLGKITLETYISQFHIWLRSNVPNGQPKWLLCIIPEYPMLNFMLVTAIYVLVSHRLFELTNTLKSVFIPTKDDKRLLHNVLAGAAISFCLYLTSLILLQIPH</sequence>
<dbReference type="EMBL" id="LR881467">
    <property type="protein sequence ID" value="CAD5320338.1"/>
    <property type="molecule type" value="Genomic_DNA"/>
</dbReference>
<protein>
    <submittedName>
        <fullName evidence="6">(thale cress) hypothetical protein</fullName>
    </submittedName>
</protein>
<dbReference type="FunFam" id="1.25.40.10:FF:001093">
    <property type="entry name" value="Pentatricopeptide repeat-containing protein At2g34400"/>
    <property type="match status" value="1"/>
</dbReference>
<dbReference type="InterPro" id="IPR011990">
    <property type="entry name" value="TPR-like_helical_dom_sf"/>
</dbReference>
<feature type="domain" description="Cas1p 10 TM acyl transferase" evidence="5">
    <location>
        <begin position="722"/>
        <end position="1133"/>
    </location>
</feature>
<dbReference type="FunFam" id="1.25.40.10:FF:001095">
    <property type="entry name" value="Pentatricopeptide repeat-containing protein At2g34400"/>
    <property type="match status" value="1"/>
</dbReference>
<feature type="repeat" description="PPR" evidence="3">
    <location>
        <begin position="298"/>
        <end position="332"/>
    </location>
</feature>
<dbReference type="FunFam" id="1.25.40.10:FF:000284">
    <property type="entry name" value="Pentatricopeptide repeat-containing protein"/>
    <property type="match status" value="1"/>
</dbReference>
<keyword evidence="4" id="KW-0472">Membrane</keyword>
<feature type="transmembrane region" description="Helical" evidence="4">
    <location>
        <begin position="821"/>
        <end position="843"/>
    </location>
</feature>
<dbReference type="PANTHER" id="PTHR47926:SF543">
    <property type="entry name" value="(WILD MALAYSIAN BANANA) HYPOTHETICAL PROTEIN"/>
    <property type="match status" value="1"/>
</dbReference>
<feature type="repeat" description="PPR" evidence="3">
    <location>
        <begin position="95"/>
        <end position="130"/>
    </location>
</feature>
<dbReference type="Proteomes" id="UP000516314">
    <property type="component" value="Chromosome 2"/>
</dbReference>
<accession>A0A7G2ED67</accession>
<dbReference type="Gene3D" id="1.25.40.10">
    <property type="entry name" value="Tetratricopeptide repeat domain"/>
    <property type="match status" value="4"/>
</dbReference>
<dbReference type="InterPro" id="IPR002885">
    <property type="entry name" value="PPR_rpt"/>
</dbReference>
<dbReference type="SUPFAM" id="SSF48452">
    <property type="entry name" value="TPR-like"/>
    <property type="match status" value="1"/>
</dbReference>
<dbReference type="InterPro" id="IPR012419">
    <property type="entry name" value="Cas1_AcylTrans_dom"/>
</dbReference>
<dbReference type="InterPro" id="IPR046960">
    <property type="entry name" value="PPR_At4g14850-like_plant"/>
</dbReference>
<dbReference type="GO" id="GO:0003723">
    <property type="term" value="F:RNA binding"/>
    <property type="evidence" value="ECO:0007669"/>
    <property type="project" value="InterPro"/>
</dbReference>
<evidence type="ECO:0000256" key="2">
    <source>
        <dbReference type="ARBA" id="ARBA00061659"/>
    </source>
</evidence>
<feature type="repeat" description="PPR" evidence="3">
    <location>
        <begin position="197"/>
        <end position="231"/>
    </location>
</feature>
<evidence type="ECO:0000313" key="6">
    <source>
        <dbReference type="EMBL" id="CAD5320338.1"/>
    </source>
</evidence>
<dbReference type="NCBIfam" id="TIGR00756">
    <property type="entry name" value="PPR"/>
    <property type="match status" value="6"/>
</dbReference>
<feature type="transmembrane region" description="Helical" evidence="4">
    <location>
        <begin position="1097"/>
        <end position="1115"/>
    </location>
</feature>
<reference evidence="6 7" key="1">
    <citation type="submission" date="2020-09" db="EMBL/GenBank/DDBJ databases">
        <authorList>
            <person name="Ashkenazy H."/>
        </authorList>
    </citation>
    <scope>NUCLEOTIDE SEQUENCE [LARGE SCALE GENOMIC DNA]</scope>
    <source>
        <strain evidence="7">cv. Cdm-0</strain>
    </source>
</reference>
<evidence type="ECO:0000256" key="1">
    <source>
        <dbReference type="ARBA" id="ARBA00022737"/>
    </source>
</evidence>
<dbReference type="Pfam" id="PF01535">
    <property type="entry name" value="PPR"/>
    <property type="match status" value="4"/>
</dbReference>
<feature type="transmembrane region" description="Helical" evidence="4">
    <location>
        <begin position="909"/>
        <end position="935"/>
    </location>
</feature>
<feature type="transmembrane region" description="Helical" evidence="4">
    <location>
        <begin position="995"/>
        <end position="1013"/>
    </location>
</feature>
<feature type="transmembrane region" description="Helical" evidence="4">
    <location>
        <begin position="855"/>
        <end position="870"/>
    </location>
</feature>
<dbReference type="Pfam" id="PF20431">
    <property type="entry name" value="E_motif"/>
    <property type="match status" value="1"/>
</dbReference>
<feature type="repeat" description="PPR" evidence="3">
    <location>
        <begin position="267"/>
        <end position="297"/>
    </location>
</feature>
<feature type="repeat" description="PPR" evidence="3">
    <location>
        <begin position="399"/>
        <end position="429"/>
    </location>
</feature>
<dbReference type="FunFam" id="1.25.40.10:FF:000409">
    <property type="entry name" value="Pentatricopeptide repeat-containing protein, chloroplastic"/>
    <property type="match status" value="1"/>
</dbReference>
<evidence type="ECO:0000313" key="7">
    <source>
        <dbReference type="Proteomes" id="UP000516314"/>
    </source>
</evidence>
<organism evidence="6 7">
    <name type="scientific">Arabidopsis thaliana</name>
    <name type="common">Mouse-ear cress</name>
    <dbReference type="NCBI Taxonomy" id="3702"/>
    <lineage>
        <taxon>Eukaryota</taxon>
        <taxon>Viridiplantae</taxon>
        <taxon>Streptophyta</taxon>
        <taxon>Embryophyta</taxon>
        <taxon>Tracheophyta</taxon>
        <taxon>Spermatophyta</taxon>
        <taxon>Magnoliopsida</taxon>
        <taxon>eudicotyledons</taxon>
        <taxon>Gunneridae</taxon>
        <taxon>Pentapetalae</taxon>
        <taxon>rosids</taxon>
        <taxon>malvids</taxon>
        <taxon>Brassicales</taxon>
        <taxon>Brassicaceae</taxon>
        <taxon>Camelineae</taxon>
        <taxon>Arabidopsis</taxon>
    </lineage>
</organism>
<dbReference type="Pfam" id="PF13041">
    <property type="entry name" value="PPR_2"/>
    <property type="match status" value="3"/>
</dbReference>
<feature type="transmembrane region" description="Helical" evidence="4">
    <location>
        <begin position="759"/>
        <end position="778"/>
    </location>
</feature>
<evidence type="ECO:0000256" key="4">
    <source>
        <dbReference type="SAM" id="Phobius"/>
    </source>
</evidence>
<dbReference type="InterPro" id="IPR046848">
    <property type="entry name" value="E_motif"/>
</dbReference>